<evidence type="ECO:0000313" key="2">
    <source>
        <dbReference type="EMBL" id="OMO80575.1"/>
    </source>
</evidence>
<gene>
    <name evidence="2" type="ORF">COLO4_24034</name>
</gene>
<reference evidence="3" key="1">
    <citation type="submission" date="2013-09" db="EMBL/GenBank/DDBJ databases">
        <title>Corchorus olitorius genome sequencing.</title>
        <authorList>
            <person name="Alam M."/>
            <person name="Haque M.S."/>
            <person name="Islam M.S."/>
            <person name="Emdad E.M."/>
            <person name="Islam M.M."/>
            <person name="Ahmed B."/>
            <person name="Halim A."/>
            <person name="Hossen Q.M.M."/>
            <person name="Hossain M.Z."/>
            <person name="Ahmed R."/>
            <person name="Khan M.M."/>
            <person name="Islam R."/>
            <person name="Rashid M.M."/>
            <person name="Khan S.A."/>
            <person name="Rahman M.S."/>
            <person name="Alam M."/>
            <person name="Yahiya A.S."/>
            <person name="Khan M.S."/>
            <person name="Azam M.S."/>
            <person name="Haque T."/>
            <person name="Lashkar M.Z.H."/>
            <person name="Akhand A.I."/>
            <person name="Morshed G."/>
            <person name="Roy S."/>
            <person name="Uddin K.S."/>
            <person name="Rabeya T."/>
            <person name="Hossain A.S."/>
            <person name="Chowdhury A."/>
            <person name="Snigdha A.R."/>
            <person name="Mortoza M.S."/>
            <person name="Matin S.A."/>
            <person name="Hoque S.M.E."/>
            <person name="Islam M.K."/>
            <person name="Roy D.K."/>
            <person name="Haider R."/>
            <person name="Moosa M.M."/>
            <person name="Elias S.M."/>
            <person name="Hasan A.M."/>
            <person name="Jahan S."/>
            <person name="Shafiuddin M."/>
            <person name="Mahmood N."/>
            <person name="Shommy N.S."/>
        </authorList>
    </citation>
    <scope>NUCLEOTIDE SEQUENCE [LARGE SCALE GENOMIC DNA]</scope>
    <source>
        <strain evidence="3">cv. O-4</strain>
    </source>
</reference>
<dbReference type="PANTHER" id="PTHR31286">
    <property type="entry name" value="GLYCINE-RICH CELL WALL STRUCTURAL PROTEIN 1.8-LIKE"/>
    <property type="match status" value="1"/>
</dbReference>
<dbReference type="PANTHER" id="PTHR31286:SF99">
    <property type="entry name" value="DUF4283 DOMAIN-CONTAINING PROTEIN"/>
    <property type="match status" value="1"/>
</dbReference>
<dbReference type="OrthoDB" id="990997at2759"/>
<dbReference type="InterPro" id="IPR040256">
    <property type="entry name" value="At4g02000-like"/>
</dbReference>
<sequence>MALKLIYHPWENEEDYSYVLKEGPRFIGGYFLTVRKWEPNFRAAEATFSSVAVWVRLHGLPVGFFDLDVLKRIGQGIAPESTTTESVGKERQGSPFQEADPDLDESNGANEGVVGFKGITNGVLGAASLILEQPLCVPSLKGPREGEASKPTSHPSTNLGRTDPTDDDFSSPVPDGIGARYDGNLGPPLGYSRLEPATLDAIPQRFSLHVGAIEFLMDNSKLSAVTLSTSQSVKRFRVYARLDACTNVEEKPNFFAPYIC</sequence>
<name>A0A1R3IDE9_9ROSI</name>
<evidence type="ECO:0000256" key="1">
    <source>
        <dbReference type="SAM" id="MobiDB-lite"/>
    </source>
</evidence>
<evidence type="ECO:0000313" key="3">
    <source>
        <dbReference type="Proteomes" id="UP000187203"/>
    </source>
</evidence>
<dbReference type="AlphaFoldDB" id="A0A1R3IDE9"/>
<protein>
    <submittedName>
        <fullName evidence="2">Uncharacterized protein</fullName>
    </submittedName>
</protein>
<dbReference type="EMBL" id="AWUE01018420">
    <property type="protein sequence ID" value="OMO80575.1"/>
    <property type="molecule type" value="Genomic_DNA"/>
</dbReference>
<feature type="region of interest" description="Disordered" evidence="1">
    <location>
        <begin position="80"/>
        <end position="109"/>
    </location>
</feature>
<feature type="region of interest" description="Disordered" evidence="1">
    <location>
        <begin position="141"/>
        <end position="182"/>
    </location>
</feature>
<dbReference type="STRING" id="93759.A0A1R3IDE9"/>
<proteinExistence type="predicted"/>
<comment type="caution">
    <text evidence="2">The sequence shown here is derived from an EMBL/GenBank/DDBJ whole genome shotgun (WGS) entry which is preliminary data.</text>
</comment>
<organism evidence="2 3">
    <name type="scientific">Corchorus olitorius</name>
    <dbReference type="NCBI Taxonomy" id="93759"/>
    <lineage>
        <taxon>Eukaryota</taxon>
        <taxon>Viridiplantae</taxon>
        <taxon>Streptophyta</taxon>
        <taxon>Embryophyta</taxon>
        <taxon>Tracheophyta</taxon>
        <taxon>Spermatophyta</taxon>
        <taxon>Magnoliopsida</taxon>
        <taxon>eudicotyledons</taxon>
        <taxon>Gunneridae</taxon>
        <taxon>Pentapetalae</taxon>
        <taxon>rosids</taxon>
        <taxon>malvids</taxon>
        <taxon>Malvales</taxon>
        <taxon>Malvaceae</taxon>
        <taxon>Grewioideae</taxon>
        <taxon>Apeibeae</taxon>
        <taxon>Corchorus</taxon>
    </lineage>
</organism>
<keyword evidence="3" id="KW-1185">Reference proteome</keyword>
<dbReference type="Proteomes" id="UP000187203">
    <property type="component" value="Unassembled WGS sequence"/>
</dbReference>
<feature type="compositionally biased region" description="Polar residues" evidence="1">
    <location>
        <begin position="150"/>
        <end position="160"/>
    </location>
</feature>
<accession>A0A1R3IDE9</accession>